<sequence length="274" mass="30943">MPRPQETQANAKRPTRNKRGGPMWTHKLVPSPPPLRVVLADTQMGWGSANGDGTYEKGKAELKRRVRNIPWNGDDVPGLRNMAAGRSARRMEMYTLQSDDLPEGAEMASSKVTISYELLEREGCLPSCPNSNITTYQFPENEVGHENLNNGTVNTRAGKRACNVTIPSVAKRPISHPAKPERHSSEGHPIRARSWRNAKWKMVLTIERSAGPHSLCFVPIPKWQRHDRNFAGEEGLHWNQPEETDLTGLEWDMYMGQDINTEVNRKVGGTWNFR</sequence>
<proteinExistence type="predicted"/>
<name>A0A4Y7SWE0_COPMI</name>
<evidence type="ECO:0000313" key="2">
    <source>
        <dbReference type="EMBL" id="TEB26185.1"/>
    </source>
</evidence>
<accession>A0A4Y7SWE0</accession>
<comment type="caution">
    <text evidence="2">The sequence shown here is derived from an EMBL/GenBank/DDBJ whole genome shotgun (WGS) entry which is preliminary data.</text>
</comment>
<dbReference type="AlphaFoldDB" id="A0A4Y7SWE0"/>
<evidence type="ECO:0000256" key="1">
    <source>
        <dbReference type="SAM" id="MobiDB-lite"/>
    </source>
</evidence>
<protein>
    <submittedName>
        <fullName evidence="2">Uncharacterized protein</fullName>
    </submittedName>
</protein>
<dbReference type="Proteomes" id="UP000298030">
    <property type="component" value="Unassembled WGS sequence"/>
</dbReference>
<feature type="region of interest" description="Disordered" evidence="1">
    <location>
        <begin position="1"/>
        <end position="32"/>
    </location>
</feature>
<dbReference type="EMBL" id="QPFP01000050">
    <property type="protein sequence ID" value="TEB26185.1"/>
    <property type="molecule type" value="Genomic_DNA"/>
</dbReference>
<evidence type="ECO:0000313" key="3">
    <source>
        <dbReference type="Proteomes" id="UP000298030"/>
    </source>
</evidence>
<reference evidence="2 3" key="1">
    <citation type="journal article" date="2019" name="Nat. Ecol. Evol.">
        <title>Megaphylogeny resolves global patterns of mushroom evolution.</title>
        <authorList>
            <person name="Varga T."/>
            <person name="Krizsan K."/>
            <person name="Foldi C."/>
            <person name="Dima B."/>
            <person name="Sanchez-Garcia M."/>
            <person name="Sanchez-Ramirez S."/>
            <person name="Szollosi G.J."/>
            <person name="Szarkandi J.G."/>
            <person name="Papp V."/>
            <person name="Albert L."/>
            <person name="Andreopoulos W."/>
            <person name="Angelini C."/>
            <person name="Antonin V."/>
            <person name="Barry K.W."/>
            <person name="Bougher N.L."/>
            <person name="Buchanan P."/>
            <person name="Buyck B."/>
            <person name="Bense V."/>
            <person name="Catcheside P."/>
            <person name="Chovatia M."/>
            <person name="Cooper J."/>
            <person name="Damon W."/>
            <person name="Desjardin D."/>
            <person name="Finy P."/>
            <person name="Geml J."/>
            <person name="Haridas S."/>
            <person name="Hughes K."/>
            <person name="Justo A."/>
            <person name="Karasinski D."/>
            <person name="Kautmanova I."/>
            <person name="Kiss B."/>
            <person name="Kocsube S."/>
            <person name="Kotiranta H."/>
            <person name="LaButti K.M."/>
            <person name="Lechner B.E."/>
            <person name="Liimatainen K."/>
            <person name="Lipzen A."/>
            <person name="Lukacs Z."/>
            <person name="Mihaltcheva S."/>
            <person name="Morgado L.N."/>
            <person name="Niskanen T."/>
            <person name="Noordeloos M.E."/>
            <person name="Ohm R.A."/>
            <person name="Ortiz-Santana B."/>
            <person name="Ovrebo C."/>
            <person name="Racz N."/>
            <person name="Riley R."/>
            <person name="Savchenko A."/>
            <person name="Shiryaev A."/>
            <person name="Soop K."/>
            <person name="Spirin V."/>
            <person name="Szebenyi C."/>
            <person name="Tomsovsky M."/>
            <person name="Tulloss R.E."/>
            <person name="Uehling J."/>
            <person name="Grigoriev I.V."/>
            <person name="Vagvolgyi C."/>
            <person name="Papp T."/>
            <person name="Martin F.M."/>
            <person name="Miettinen O."/>
            <person name="Hibbett D.S."/>
            <person name="Nagy L.G."/>
        </authorList>
    </citation>
    <scope>NUCLEOTIDE SEQUENCE [LARGE SCALE GENOMIC DNA]</scope>
    <source>
        <strain evidence="2 3">FP101781</strain>
    </source>
</reference>
<gene>
    <name evidence="2" type="ORF">FA13DRAFT_1777039</name>
</gene>
<keyword evidence="3" id="KW-1185">Reference proteome</keyword>
<feature type="compositionally biased region" description="Polar residues" evidence="1">
    <location>
        <begin position="1"/>
        <end position="10"/>
    </location>
</feature>
<organism evidence="2 3">
    <name type="scientific">Coprinellus micaceus</name>
    <name type="common">Glistening ink-cap mushroom</name>
    <name type="synonym">Coprinus micaceus</name>
    <dbReference type="NCBI Taxonomy" id="71717"/>
    <lineage>
        <taxon>Eukaryota</taxon>
        <taxon>Fungi</taxon>
        <taxon>Dikarya</taxon>
        <taxon>Basidiomycota</taxon>
        <taxon>Agaricomycotina</taxon>
        <taxon>Agaricomycetes</taxon>
        <taxon>Agaricomycetidae</taxon>
        <taxon>Agaricales</taxon>
        <taxon>Agaricineae</taxon>
        <taxon>Psathyrellaceae</taxon>
        <taxon>Coprinellus</taxon>
    </lineage>
</organism>